<dbReference type="GO" id="GO:0016787">
    <property type="term" value="F:hydrolase activity"/>
    <property type="evidence" value="ECO:0007669"/>
    <property type="project" value="UniProtKB-KW"/>
</dbReference>
<accession>A0A5C6AUQ5</accession>
<keyword evidence="3" id="KW-1185">Reference proteome</keyword>
<proteinExistence type="predicted"/>
<dbReference type="InterPro" id="IPR029058">
    <property type="entry name" value="AB_hydrolase_fold"/>
</dbReference>
<dbReference type="Gene3D" id="3.40.50.1820">
    <property type="entry name" value="alpha/beta hydrolase"/>
    <property type="match status" value="1"/>
</dbReference>
<feature type="domain" description="Serine aminopeptidase S33" evidence="1">
    <location>
        <begin position="34"/>
        <end position="138"/>
    </location>
</feature>
<name>A0A5C6AUQ5_9BACT</name>
<evidence type="ECO:0000313" key="2">
    <source>
        <dbReference type="EMBL" id="TWU03318.1"/>
    </source>
</evidence>
<dbReference type="EMBL" id="SJPM01000001">
    <property type="protein sequence ID" value="TWU03318.1"/>
    <property type="molecule type" value="Genomic_DNA"/>
</dbReference>
<organism evidence="2 3">
    <name type="scientific">Neorhodopirellula pilleata</name>
    <dbReference type="NCBI Taxonomy" id="2714738"/>
    <lineage>
        <taxon>Bacteria</taxon>
        <taxon>Pseudomonadati</taxon>
        <taxon>Planctomycetota</taxon>
        <taxon>Planctomycetia</taxon>
        <taxon>Pirellulales</taxon>
        <taxon>Pirellulaceae</taxon>
        <taxon>Neorhodopirellula</taxon>
    </lineage>
</organism>
<dbReference type="OrthoDB" id="249225at2"/>
<keyword evidence="2" id="KW-0378">Hydrolase</keyword>
<dbReference type="AlphaFoldDB" id="A0A5C6AUQ5"/>
<dbReference type="Pfam" id="PF12146">
    <property type="entry name" value="Hydrolase_4"/>
    <property type="match status" value="1"/>
</dbReference>
<evidence type="ECO:0000313" key="3">
    <source>
        <dbReference type="Proteomes" id="UP000316213"/>
    </source>
</evidence>
<protein>
    <submittedName>
        <fullName evidence="2">Alpha/beta hydrolase family protein</fullName>
    </submittedName>
</protein>
<sequence>MEHAVQFGAHQNLSGIFNDAQSEPHNGGSEPCDTAIIMVTPGMLHHAGPFRLHVDLAKSLAVQHLPSFRFDLSGIGESFGIGAGGRSLDRAVGEIRTAIDWLNENHSIRRVILFGLCSGADDGLAAAVNDPRIVGLVAMDGCGYRTPGYYWHRMIHRYLRRSLDARKWRSWIRRRFMSAPDSPASLQPGDDIREFPSRATAASQIAHLLDQGTQFHFLYTGGVSDYFNHAGQFSAMFPELAGASGVTSQYWPEIDHVAYLCEDRQRLVRHVTDCVMEMERQGRLSGFASQTHHV</sequence>
<dbReference type="Proteomes" id="UP000316213">
    <property type="component" value="Unassembled WGS sequence"/>
</dbReference>
<dbReference type="RefSeq" id="WP_146575862.1">
    <property type="nucleotide sequence ID" value="NZ_SJPM01000001.1"/>
</dbReference>
<dbReference type="InterPro" id="IPR022742">
    <property type="entry name" value="Hydrolase_4"/>
</dbReference>
<reference evidence="2 3" key="1">
    <citation type="submission" date="2019-02" db="EMBL/GenBank/DDBJ databases">
        <title>Deep-cultivation of Planctomycetes and their phenomic and genomic characterization uncovers novel biology.</title>
        <authorList>
            <person name="Wiegand S."/>
            <person name="Jogler M."/>
            <person name="Boedeker C."/>
            <person name="Pinto D."/>
            <person name="Vollmers J."/>
            <person name="Rivas-Marin E."/>
            <person name="Kohn T."/>
            <person name="Peeters S.H."/>
            <person name="Heuer A."/>
            <person name="Rast P."/>
            <person name="Oberbeckmann S."/>
            <person name="Bunk B."/>
            <person name="Jeske O."/>
            <person name="Meyerdierks A."/>
            <person name="Storesund J.E."/>
            <person name="Kallscheuer N."/>
            <person name="Luecker S."/>
            <person name="Lage O.M."/>
            <person name="Pohl T."/>
            <person name="Merkel B.J."/>
            <person name="Hornburger P."/>
            <person name="Mueller R.-W."/>
            <person name="Bruemmer F."/>
            <person name="Labrenz M."/>
            <person name="Spormann A.M."/>
            <person name="Op Den Camp H."/>
            <person name="Overmann J."/>
            <person name="Amann R."/>
            <person name="Jetten M.S.M."/>
            <person name="Mascher T."/>
            <person name="Medema M.H."/>
            <person name="Devos D.P."/>
            <person name="Kaster A.-K."/>
            <person name="Ovreas L."/>
            <person name="Rohde M."/>
            <person name="Galperin M.Y."/>
            <person name="Jogler C."/>
        </authorList>
    </citation>
    <scope>NUCLEOTIDE SEQUENCE [LARGE SCALE GENOMIC DNA]</scope>
    <source>
        <strain evidence="2 3">Pla100</strain>
    </source>
</reference>
<gene>
    <name evidence="2" type="ORF">Pla100_02360</name>
</gene>
<dbReference type="SUPFAM" id="SSF53474">
    <property type="entry name" value="alpha/beta-Hydrolases"/>
    <property type="match status" value="1"/>
</dbReference>
<evidence type="ECO:0000259" key="1">
    <source>
        <dbReference type="Pfam" id="PF12146"/>
    </source>
</evidence>
<comment type="caution">
    <text evidence="2">The sequence shown here is derived from an EMBL/GenBank/DDBJ whole genome shotgun (WGS) entry which is preliminary data.</text>
</comment>